<dbReference type="FunFam" id="3.30.230.70:FF:000001">
    <property type="entry name" value="Polyribonucleotide nucleotidyltransferase"/>
    <property type="match status" value="1"/>
</dbReference>
<dbReference type="AlphaFoldDB" id="A0A2H0YVV5"/>
<dbReference type="NCBIfam" id="TIGR03591">
    <property type="entry name" value="polynuc_phos"/>
    <property type="match status" value="1"/>
</dbReference>
<dbReference type="Gene3D" id="2.40.50.140">
    <property type="entry name" value="Nucleic acid-binding proteins"/>
    <property type="match status" value="1"/>
</dbReference>
<evidence type="ECO:0000256" key="5">
    <source>
        <dbReference type="ARBA" id="ARBA00022723"/>
    </source>
</evidence>
<dbReference type="InterPro" id="IPR036456">
    <property type="entry name" value="PNPase_PH_RNA-bd_sf"/>
</dbReference>
<dbReference type="Pfam" id="PF01138">
    <property type="entry name" value="RNase_PH"/>
    <property type="match status" value="2"/>
</dbReference>
<evidence type="ECO:0000256" key="4">
    <source>
        <dbReference type="ARBA" id="ARBA00022695"/>
    </source>
</evidence>
<gene>
    <name evidence="8" type="primary">pnp</name>
    <name evidence="11" type="ORF">COT24_03545</name>
</gene>
<dbReference type="SUPFAM" id="SSF54211">
    <property type="entry name" value="Ribosomal protein S5 domain 2-like"/>
    <property type="match status" value="2"/>
</dbReference>
<keyword evidence="3 8" id="KW-0808">Transferase</keyword>
<feature type="binding site" evidence="8">
    <location>
        <position position="510"/>
    </location>
    <ligand>
        <name>Mg(2+)</name>
        <dbReference type="ChEBI" id="CHEBI:18420"/>
    </ligand>
</feature>
<dbReference type="PANTHER" id="PTHR11252">
    <property type="entry name" value="POLYRIBONUCLEOTIDE NUCLEOTIDYLTRANSFERASE"/>
    <property type="match status" value="1"/>
</dbReference>
<evidence type="ECO:0000313" key="12">
    <source>
        <dbReference type="Proteomes" id="UP000231542"/>
    </source>
</evidence>
<evidence type="ECO:0000313" key="11">
    <source>
        <dbReference type="EMBL" id="PIS42419.1"/>
    </source>
</evidence>
<dbReference type="SMART" id="SM00322">
    <property type="entry name" value="KH"/>
    <property type="match status" value="1"/>
</dbReference>
<comment type="cofactor">
    <cofactor evidence="8">
        <name>Mg(2+)</name>
        <dbReference type="ChEBI" id="CHEBI:18420"/>
    </cofactor>
</comment>
<dbReference type="EC" id="2.7.7.8" evidence="8"/>
<dbReference type="HAMAP" id="MF_01595">
    <property type="entry name" value="PNPase"/>
    <property type="match status" value="1"/>
</dbReference>
<dbReference type="CDD" id="cd11364">
    <property type="entry name" value="RNase_PH_PNPase_2"/>
    <property type="match status" value="1"/>
</dbReference>
<reference evidence="11 12" key="1">
    <citation type="submission" date="2017-09" db="EMBL/GenBank/DDBJ databases">
        <title>Depth-based differentiation of microbial function through sediment-hosted aquifers and enrichment of novel symbionts in the deep terrestrial subsurface.</title>
        <authorList>
            <person name="Probst A.J."/>
            <person name="Ladd B."/>
            <person name="Jarett J.K."/>
            <person name="Geller-Mcgrath D.E."/>
            <person name="Sieber C.M."/>
            <person name="Emerson J.B."/>
            <person name="Anantharaman K."/>
            <person name="Thomas B.C."/>
            <person name="Malmstrom R."/>
            <person name="Stieglmeier M."/>
            <person name="Klingl A."/>
            <person name="Woyke T."/>
            <person name="Ryan C.M."/>
            <person name="Banfield J.F."/>
        </authorList>
    </citation>
    <scope>NUCLEOTIDE SEQUENCE [LARGE SCALE GENOMIC DNA]</scope>
    <source>
        <strain evidence="11">CG08_land_8_20_14_0_20_40_16</strain>
    </source>
</reference>
<dbReference type="InterPro" id="IPR004088">
    <property type="entry name" value="KH_dom_type_1"/>
</dbReference>
<dbReference type="PIRSF" id="PIRSF005499">
    <property type="entry name" value="PNPase"/>
    <property type="match status" value="1"/>
</dbReference>
<dbReference type="SMART" id="SM00316">
    <property type="entry name" value="S1"/>
    <property type="match status" value="1"/>
</dbReference>
<evidence type="ECO:0000256" key="3">
    <source>
        <dbReference type="ARBA" id="ARBA00022679"/>
    </source>
</evidence>
<dbReference type="EMBL" id="PEXU01000043">
    <property type="protein sequence ID" value="PIS42419.1"/>
    <property type="molecule type" value="Genomic_DNA"/>
</dbReference>
<dbReference type="FunFam" id="3.30.230.70:FF:000002">
    <property type="entry name" value="Polyribonucleotide nucleotidyltransferase"/>
    <property type="match status" value="1"/>
</dbReference>
<evidence type="ECO:0000256" key="1">
    <source>
        <dbReference type="ARBA" id="ARBA00007404"/>
    </source>
</evidence>
<dbReference type="PANTHER" id="PTHR11252:SF0">
    <property type="entry name" value="POLYRIBONUCLEOTIDE NUCLEOTIDYLTRANSFERASE 1, MITOCHONDRIAL"/>
    <property type="match status" value="1"/>
</dbReference>
<dbReference type="InterPro" id="IPR027408">
    <property type="entry name" value="PNPase/RNase_PH_dom_sf"/>
</dbReference>
<name>A0A2H0YVV5_9BACT</name>
<dbReference type="GO" id="GO:0006402">
    <property type="term" value="P:mRNA catabolic process"/>
    <property type="evidence" value="ECO:0007669"/>
    <property type="project" value="UniProtKB-UniRule"/>
</dbReference>
<dbReference type="PROSITE" id="PS50084">
    <property type="entry name" value="KH_TYPE_1"/>
    <property type="match status" value="1"/>
</dbReference>
<dbReference type="InterPro" id="IPR036345">
    <property type="entry name" value="ExoRNase_PH_dom2_sf"/>
</dbReference>
<dbReference type="GO" id="GO:0000287">
    <property type="term" value="F:magnesium ion binding"/>
    <property type="evidence" value="ECO:0007669"/>
    <property type="project" value="UniProtKB-UniRule"/>
</dbReference>
<dbReference type="NCBIfam" id="NF008805">
    <property type="entry name" value="PRK11824.1"/>
    <property type="match status" value="1"/>
</dbReference>
<accession>A0A2H0YVV5</accession>
<protein>
    <recommendedName>
        <fullName evidence="8">Polyribonucleotide nucleotidyltransferase</fullName>
        <ecNumber evidence="8">2.7.7.8</ecNumber>
    </recommendedName>
    <alternativeName>
        <fullName evidence="8">Polynucleotide phosphorylase</fullName>
        <shortName evidence="8">PNPase</shortName>
    </alternativeName>
</protein>
<dbReference type="InterPro" id="IPR012340">
    <property type="entry name" value="NA-bd_OB-fold"/>
</dbReference>
<dbReference type="SUPFAM" id="SSF55666">
    <property type="entry name" value="Ribonuclease PH domain 2-like"/>
    <property type="match status" value="2"/>
</dbReference>
<dbReference type="GO" id="GO:0006396">
    <property type="term" value="P:RNA processing"/>
    <property type="evidence" value="ECO:0007669"/>
    <property type="project" value="InterPro"/>
</dbReference>
<evidence type="ECO:0000256" key="2">
    <source>
        <dbReference type="ARBA" id="ARBA00022490"/>
    </source>
</evidence>
<comment type="catalytic activity">
    <reaction evidence="8">
        <text>RNA(n+1) + phosphate = RNA(n) + a ribonucleoside 5'-diphosphate</text>
        <dbReference type="Rhea" id="RHEA:22096"/>
        <dbReference type="Rhea" id="RHEA-COMP:14527"/>
        <dbReference type="Rhea" id="RHEA-COMP:17342"/>
        <dbReference type="ChEBI" id="CHEBI:43474"/>
        <dbReference type="ChEBI" id="CHEBI:57930"/>
        <dbReference type="ChEBI" id="CHEBI:140395"/>
        <dbReference type="EC" id="2.7.7.8"/>
    </reaction>
</comment>
<dbReference type="GO" id="GO:0004654">
    <property type="term" value="F:polyribonucleotide nucleotidyltransferase activity"/>
    <property type="evidence" value="ECO:0007669"/>
    <property type="project" value="UniProtKB-UniRule"/>
</dbReference>
<comment type="subcellular location">
    <subcellularLocation>
        <location evidence="8">Cytoplasm</location>
    </subcellularLocation>
</comment>
<evidence type="ECO:0000256" key="6">
    <source>
        <dbReference type="ARBA" id="ARBA00022842"/>
    </source>
</evidence>
<dbReference type="GO" id="GO:0000175">
    <property type="term" value="F:3'-5'-RNA exonuclease activity"/>
    <property type="evidence" value="ECO:0007669"/>
    <property type="project" value="TreeGrafter"/>
</dbReference>
<dbReference type="InterPro" id="IPR015847">
    <property type="entry name" value="ExoRNase_PH_dom2"/>
</dbReference>
<dbReference type="Proteomes" id="UP000231542">
    <property type="component" value="Unassembled WGS sequence"/>
</dbReference>
<dbReference type="CDD" id="cd02393">
    <property type="entry name" value="KH-I_PNPase"/>
    <property type="match status" value="1"/>
</dbReference>
<organism evidence="11 12">
    <name type="scientific">Candidatus Kerfeldbacteria bacterium CG08_land_8_20_14_0_20_40_16</name>
    <dbReference type="NCBI Taxonomy" id="2014244"/>
    <lineage>
        <taxon>Bacteria</taxon>
        <taxon>Candidatus Kerfeldiibacteriota</taxon>
    </lineage>
</organism>
<comment type="function">
    <text evidence="8">Involved in mRNA degradation. Catalyzes the phosphorolysis of single-stranded polyribonucleotides processively in the 3'- to 5'-direction.</text>
</comment>
<comment type="caution">
    <text evidence="11">The sequence shown here is derived from an EMBL/GenBank/DDBJ whole genome shotgun (WGS) entry which is preliminary data.</text>
</comment>
<dbReference type="InterPro" id="IPR012162">
    <property type="entry name" value="PNPase"/>
</dbReference>
<dbReference type="Gene3D" id="3.30.1370.10">
    <property type="entry name" value="K Homology domain, type 1"/>
    <property type="match status" value="1"/>
</dbReference>
<keyword evidence="5 8" id="KW-0479">Metal-binding</keyword>
<dbReference type="SUPFAM" id="SSF54791">
    <property type="entry name" value="Eukaryotic type KH-domain (KH-domain type I)"/>
    <property type="match status" value="1"/>
</dbReference>
<dbReference type="Pfam" id="PF00013">
    <property type="entry name" value="KH_1"/>
    <property type="match status" value="1"/>
</dbReference>
<comment type="similarity">
    <text evidence="1 8">Belongs to the polyribonucleotide nucleotidyltransferase family.</text>
</comment>
<feature type="compositionally biased region" description="Basic residues" evidence="9">
    <location>
        <begin position="735"/>
        <end position="748"/>
    </location>
</feature>
<dbReference type="InterPro" id="IPR004087">
    <property type="entry name" value="KH_dom"/>
</dbReference>
<dbReference type="GO" id="GO:0003723">
    <property type="term" value="F:RNA binding"/>
    <property type="evidence" value="ECO:0007669"/>
    <property type="project" value="UniProtKB-UniRule"/>
</dbReference>
<keyword evidence="6 8" id="KW-0460">Magnesium</keyword>
<evidence type="ECO:0000259" key="10">
    <source>
        <dbReference type="PROSITE" id="PS50126"/>
    </source>
</evidence>
<dbReference type="Pfam" id="PF03725">
    <property type="entry name" value="RNase_PH_C"/>
    <property type="match status" value="1"/>
</dbReference>
<feature type="domain" description="S1 motif" evidence="10">
    <location>
        <begin position="640"/>
        <end position="716"/>
    </location>
</feature>
<evidence type="ECO:0000256" key="7">
    <source>
        <dbReference type="ARBA" id="ARBA00022884"/>
    </source>
</evidence>
<dbReference type="InterPro" id="IPR020568">
    <property type="entry name" value="Ribosomal_Su5_D2-typ_SF"/>
</dbReference>
<evidence type="ECO:0000256" key="9">
    <source>
        <dbReference type="SAM" id="MobiDB-lite"/>
    </source>
</evidence>
<dbReference type="FunFam" id="3.30.1370.10:FF:000001">
    <property type="entry name" value="Polyribonucleotide nucleotidyltransferase"/>
    <property type="match status" value="1"/>
</dbReference>
<feature type="region of interest" description="Disordered" evidence="9">
    <location>
        <begin position="722"/>
        <end position="748"/>
    </location>
</feature>
<keyword evidence="7 8" id="KW-0694">RNA-binding</keyword>
<dbReference type="InterPro" id="IPR003029">
    <property type="entry name" value="S1_domain"/>
</dbReference>
<keyword evidence="2 8" id="KW-0963">Cytoplasm</keyword>
<dbReference type="GO" id="GO:0005829">
    <property type="term" value="C:cytosol"/>
    <property type="evidence" value="ECO:0007669"/>
    <property type="project" value="TreeGrafter"/>
</dbReference>
<sequence length="748" mass="82687">MDFQKKTPDPKKFETEIGGRKLIIEIGKLAGQAHGSCTVQYGDTVALATAVINPEIDEESDFLPLTVDYEERLYAAGKIKGSRFIKREGRPSDEAVLTSRMVDRSIRPFFDQKVRQQVQVVLMVLSIDQENDPDMVSLIAASCALGISPIPWKGPVAGVRVGMIEGKWVLNPTCQALEKSDFDLTVVGNQELVSMIEFGGKEIKEETIADGIEFGHKHIKKIISFLESIQKEVGEEKIEIEYGEPTEEEQKELDHIKGIVTDFVEKNREKIFSQAPKAEQNKELELIKEELEEILKADNKVTKEGRAKGLKMVSGIVDEEACRLIMEENKRPDGRQPDEIRPLSCEVGFLPRTHGSGLFNRGETQVLSIVTLGAPGDEQLIEGMEVSGKKRYMHHYNFPGFSVGEVRRIGSPGRREIGHGALAEKAVMPVLPDKESFPYTIRVVSEVLSSNGSTSQASVCGSSLALMDAGVPITKPVAGISIGLMAKEDFSDYKILTDIQGAEDHIGGMDFKVAGTKDGITAMQVDVKTHGLNYEIIRAALQKAKVAREKILDVMTQVLPAPRPELSQYAPRVVTLRINPEKIRDLIGTGGKVINKIIDETGVAIDIEDDGLVMVTAENGDKLDEALEWIKGITHELQPGEVYEGKVTQIMTDRNTHREIGALVELLPGQDGMVHISQIAYEHVERVSDKLKVGDKVKVKVMNVDNERGRVELSMKALLTPPAGADNYHDDFSRRPSRQPRGKFSRGR</sequence>
<proteinExistence type="inferred from homology"/>
<dbReference type="InterPro" id="IPR036612">
    <property type="entry name" value="KH_dom_type_1_sf"/>
</dbReference>
<keyword evidence="4 8" id="KW-0548">Nucleotidyltransferase</keyword>
<dbReference type="SUPFAM" id="SSF46915">
    <property type="entry name" value="Polynucleotide phosphorylase/guanosine pentaphosphate synthase (PNPase/GPSI), domain 3"/>
    <property type="match status" value="1"/>
</dbReference>
<evidence type="ECO:0000256" key="8">
    <source>
        <dbReference type="HAMAP-Rule" id="MF_01595"/>
    </source>
</evidence>
<dbReference type="Gene3D" id="3.30.230.70">
    <property type="entry name" value="GHMP Kinase, N-terminal domain"/>
    <property type="match status" value="2"/>
</dbReference>
<dbReference type="Pfam" id="PF00575">
    <property type="entry name" value="S1"/>
    <property type="match status" value="1"/>
</dbReference>
<dbReference type="PROSITE" id="PS50126">
    <property type="entry name" value="S1"/>
    <property type="match status" value="1"/>
</dbReference>
<dbReference type="InterPro" id="IPR001247">
    <property type="entry name" value="ExoRNase_PH_dom1"/>
</dbReference>
<dbReference type="SUPFAM" id="SSF50249">
    <property type="entry name" value="Nucleic acid-binding proteins"/>
    <property type="match status" value="1"/>
</dbReference>
<feature type="binding site" evidence="8">
    <location>
        <position position="504"/>
    </location>
    <ligand>
        <name>Mg(2+)</name>
        <dbReference type="ChEBI" id="CHEBI:18420"/>
    </ligand>
</feature>